<dbReference type="Pfam" id="PF08241">
    <property type="entry name" value="Methyltransf_11"/>
    <property type="match status" value="1"/>
</dbReference>
<feature type="domain" description="Methyltransferase type 11" evidence="1">
    <location>
        <begin position="32"/>
        <end position="119"/>
    </location>
</feature>
<dbReference type="SUPFAM" id="SSF53335">
    <property type="entry name" value="S-adenosyl-L-methionine-dependent methyltransferases"/>
    <property type="match status" value="1"/>
</dbReference>
<dbReference type="InterPro" id="IPR029063">
    <property type="entry name" value="SAM-dependent_MTases_sf"/>
</dbReference>
<dbReference type="CDD" id="cd02440">
    <property type="entry name" value="AdoMet_MTases"/>
    <property type="match status" value="1"/>
</dbReference>
<proteinExistence type="predicted"/>
<sequence length="209" mass="23063">MAYGNFLSRLNPCEPEAIFQLLPPLAANTSLLDLGCGRGTTLFWLAAHTSWSLSGADPDLSSCPADSTRVTLVQSAAERLPFENATFDVVLMECVFSLCEPRQCLRQIRRVLRPGGLALLSDLYARRGDDVEIRGSSLLHRIDREETLVRRFSGTGFRLLKQRDFSGELAALAGQMLLDGISCTCFAESDLAVLRACRAGYGVWLFERL</sequence>
<dbReference type="EMBL" id="VSSQ01006571">
    <property type="protein sequence ID" value="MPM33147.1"/>
    <property type="molecule type" value="Genomic_DNA"/>
</dbReference>
<organism evidence="2">
    <name type="scientific">bioreactor metagenome</name>
    <dbReference type="NCBI Taxonomy" id="1076179"/>
    <lineage>
        <taxon>unclassified sequences</taxon>
        <taxon>metagenomes</taxon>
        <taxon>ecological metagenomes</taxon>
    </lineage>
</organism>
<dbReference type="PANTHER" id="PTHR42912:SF93">
    <property type="entry name" value="N6-ADENOSINE-METHYLTRANSFERASE TMT1A"/>
    <property type="match status" value="1"/>
</dbReference>
<dbReference type="InterPro" id="IPR013216">
    <property type="entry name" value="Methyltransf_11"/>
</dbReference>
<evidence type="ECO:0000313" key="2">
    <source>
        <dbReference type="EMBL" id="MPM33147.1"/>
    </source>
</evidence>
<dbReference type="InterPro" id="IPR050508">
    <property type="entry name" value="Methyltransf_Superfamily"/>
</dbReference>
<comment type="caution">
    <text evidence="2">The sequence shown here is derived from an EMBL/GenBank/DDBJ whole genome shotgun (WGS) entry which is preliminary data.</text>
</comment>
<name>A0A644YXP8_9ZZZZ</name>
<protein>
    <recommendedName>
        <fullName evidence="1">Methyltransferase type 11 domain-containing protein</fullName>
    </recommendedName>
</protein>
<accession>A0A644YXP8</accession>
<gene>
    <name evidence="2" type="ORF">SDC9_79716</name>
</gene>
<dbReference type="Gene3D" id="3.40.50.150">
    <property type="entry name" value="Vaccinia Virus protein VP39"/>
    <property type="match status" value="1"/>
</dbReference>
<evidence type="ECO:0000259" key="1">
    <source>
        <dbReference type="Pfam" id="PF08241"/>
    </source>
</evidence>
<dbReference type="AlphaFoldDB" id="A0A644YXP8"/>
<reference evidence="2" key="1">
    <citation type="submission" date="2019-08" db="EMBL/GenBank/DDBJ databases">
        <authorList>
            <person name="Kucharzyk K."/>
            <person name="Murdoch R.W."/>
            <person name="Higgins S."/>
            <person name="Loffler F."/>
        </authorList>
    </citation>
    <scope>NUCLEOTIDE SEQUENCE</scope>
</reference>
<dbReference type="GO" id="GO:0008757">
    <property type="term" value="F:S-adenosylmethionine-dependent methyltransferase activity"/>
    <property type="evidence" value="ECO:0007669"/>
    <property type="project" value="InterPro"/>
</dbReference>
<dbReference type="PANTHER" id="PTHR42912">
    <property type="entry name" value="METHYLTRANSFERASE"/>
    <property type="match status" value="1"/>
</dbReference>